<gene>
    <name evidence="2" type="ORF">ThimaDRAFT_3165</name>
</gene>
<protein>
    <submittedName>
        <fullName evidence="2">Uncharacterized protein</fullName>
    </submittedName>
</protein>
<feature type="chain" id="PRO_5003387788" evidence="1">
    <location>
        <begin position="27"/>
        <end position="102"/>
    </location>
</feature>
<dbReference type="AlphaFoldDB" id="F9UE63"/>
<dbReference type="Proteomes" id="UP000005459">
    <property type="component" value="Unassembled WGS sequence"/>
</dbReference>
<organism evidence="2 3">
    <name type="scientific">Thiocapsa marina 5811</name>
    <dbReference type="NCBI Taxonomy" id="768671"/>
    <lineage>
        <taxon>Bacteria</taxon>
        <taxon>Pseudomonadati</taxon>
        <taxon>Pseudomonadota</taxon>
        <taxon>Gammaproteobacteria</taxon>
        <taxon>Chromatiales</taxon>
        <taxon>Chromatiaceae</taxon>
        <taxon>Thiocapsa</taxon>
    </lineage>
</organism>
<accession>F9UE63</accession>
<keyword evidence="1" id="KW-0732">Signal</keyword>
<dbReference type="eggNOG" id="ENOG5032YU7">
    <property type="taxonomic scope" value="Bacteria"/>
</dbReference>
<keyword evidence="3" id="KW-1185">Reference proteome</keyword>
<evidence type="ECO:0000313" key="3">
    <source>
        <dbReference type="Proteomes" id="UP000005459"/>
    </source>
</evidence>
<dbReference type="RefSeq" id="WP_007194037.1">
    <property type="nucleotide sequence ID" value="NZ_AFWV01000010.1"/>
</dbReference>
<sequence length="102" mass="10670">MDYDWITMTKRLTALSLLLLAGAAQAGLPTLNYSCPGNIHLHTDEGGPAYINGDEAKLKKISDTTYDVVGGGVTVSIGINPDGTASVMYTGKHGANGICQEE</sequence>
<evidence type="ECO:0000313" key="2">
    <source>
        <dbReference type="EMBL" id="EGV17620.1"/>
    </source>
</evidence>
<reference evidence="2 3" key="1">
    <citation type="submission" date="2011-06" db="EMBL/GenBank/DDBJ databases">
        <title>The draft genome of Thiocapsa marina 5811.</title>
        <authorList>
            <consortium name="US DOE Joint Genome Institute (JGI-PGF)"/>
            <person name="Lucas S."/>
            <person name="Han J."/>
            <person name="Cheng J.-F."/>
            <person name="Goodwin L."/>
            <person name="Pitluck S."/>
            <person name="Peters L."/>
            <person name="Land M.L."/>
            <person name="Hauser L."/>
            <person name="Vogl K."/>
            <person name="Liu Z."/>
            <person name="Imhoff J."/>
            <person name="Thiel V."/>
            <person name="Frigaard N.-U."/>
            <person name="Bryant D."/>
            <person name="Woyke T.J."/>
        </authorList>
    </citation>
    <scope>NUCLEOTIDE SEQUENCE [LARGE SCALE GENOMIC DNA]</scope>
    <source>
        <strain evidence="2 3">5811</strain>
    </source>
</reference>
<dbReference type="STRING" id="768671.ThimaDRAFT_3165"/>
<proteinExistence type="predicted"/>
<feature type="signal peptide" evidence="1">
    <location>
        <begin position="1"/>
        <end position="26"/>
    </location>
</feature>
<dbReference type="EMBL" id="AFWV01000010">
    <property type="protein sequence ID" value="EGV17620.1"/>
    <property type="molecule type" value="Genomic_DNA"/>
</dbReference>
<name>F9UE63_9GAMM</name>
<evidence type="ECO:0000256" key="1">
    <source>
        <dbReference type="SAM" id="SignalP"/>
    </source>
</evidence>